<evidence type="ECO:0000313" key="2">
    <source>
        <dbReference type="Proteomes" id="UP001331761"/>
    </source>
</evidence>
<organism evidence="1 2">
    <name type="scientific">Trichostrongylus colubriformis</name>
    <name type="common">Black scour worm</name>
    <dbReference type="NCBI Taxonomy" id="6319"/>
    <lineage>
        <taxon>Eukaryota</taxon>
        <taxon>Metazoa</taxon>
        <taxon>Ecdysozoa</taxon>
        <taxon>Nematoda</taxon>
        <taxon>Chromadorea</taxon>
        <taxon>Rhabditida</taxon>
        <taxon>Rhabditina</taxon>
        <taxon>Rhabditomorpha</taxon>
        <taxon>Strongyloidea</taxon>
        <taxon>Trichostrongylidae</taxon>
        <taxon>Trichostrongylus</taxon>
    </lineage>
</organism>
<keyword evidence="2" id="KW-1185">Reference proteome</keyword>
<dbReference type="Proteomes" id="UP001331761">
    <property type="component" value="Unassembled WGS sequence"/>
</dbReference>
<proteinExistence type="predicted"/>
<reference evidence="1 2" key="1">
    <citation type="submission" date="2019-10" db="EMBL/GenBank/DDBJ databases">
        <title>Assembly and Annotation for the nematode Trichostrongylus colubriformis.</title>
        <authorList>
            <person name="Martin J."/>
        </authorList>
    </citation>
    <scope>NUCLEOTIDE SEQUENCE [LARGE SCALE GENOMIC DNA]</scope>
    <source>
        <strain evidence="1">G859</strain>
        <tissue evidence="1">Whole worm</tissue>
    </source>
</reference>
<gene>
    <name evidence="1" type="ORF">GCK32_003808</name>
</gene>
<comment type="caution">
    <text evidence="1">The sequence shown here is derived from an EMBL/GenBank/DDBJ whole genome shotgun (WGS) entry which is preliminary data.</text>
</comment>
<name>A0AAN8IEC9_TRICO</name>
<dbReference type="EMBL" id="WIXE01017632">
    <property type="protein sequence ID" value="KAK5971564.1"/>
    <property type="molecule type" value="Genomic_DNA"/>
</dbReference>
<accession>A0AAN8IEC9</accession>
<evidence type="ECO:0000313" key="1">
    <source>
        <dbReference type="EMBL" id="KAK5971564.1"/>
    </source>
</evidence>
<sequence>MRWFSICGADLIEADRESLLIEDVDIISENNSLDFYFLFIKYSFAESII</sequence>
<protein>
    <submittedName>
        <fullName evidence="1">Uncharacterized protein</fullName>
    </submittedName>
</protein>
<dbReference type="AlphaFoldDB" id="A0AAN8IEC9"/>